<evidence type="ECO:0000313" key="1">
    <source>
        <dbReference type="EMBL" id="OAI02398.1"/>
    </source>
</evidence>
<dbReference type="RefSeq" id="WP_064037237.1">
    <property type="nucleotide sequence ID" value="NZ_LUUH01000062.1"/>
</dbReference>
<organism evidence="1 2">
    <name type="scientific">Methylomonas methanica</name>
    <dbReference type="NCBI Taxonomy" id="421"/>
    <lineage>
        <taxon>Bacteria</taxon>
        <taxon>Pseudomonadati</taxon>
        <taxon>Pseudomonadota</taxon>
        <taxon>Gammaproteobacteria</taxon>
        <taxon>Methylococcales</taxon>
        <taxon>Methylococcaceae</taxon>
        <taxon>Methylomonas</taxon>
    </lineage>
</organism>
<sequence length="206" mass="22488">MAKSDYFPHPDSDLLIWHDRFKVNLAARQAEFGLSAEDIASVDSDNQELHTKIGEVNAASAAARHATAAKTASRDNIESRVRALVRRIKAHPAYSDALGNLLGIIGSEDTTKLSEAKPVLTGVDQTGGVVVLNFVKSKSDGINIYCQREGESEFVFLARDTIPPYVDNRSLLVAGKPELRRYTAVYILKDAEVGQYSDELVVNCAP</sequence>
<accession>A0A177M9I6</accession>
<protein>
    <submittedName>
        <fullName evidence="1">Uncharacterized protein</fullName>
    </submittedName>
</protein>
<name>A0A177M9I6_METMH</name>
<dbReference type="AlphaFoldDB" id="A0A177M9I6"/>
<comment type="caution">
    <text evidence="1">The sequence shown here is derived from an EMBL/GenBank/DDBJ whole genome shotgun (WGS) entry which is preliminary data.</text>
</comment>
<dbReference type="Proteomes" id="UP000077763">
    <property type="component" value="Unassembled WGS sequence"/>
</dbReference>
<reference evidence="1 2" key="1">
    <citation type="submission" date="2016-03" db="EMBL/GenBank/DDBJ databases">
        <authorList>
            <person name="Ploux O."/>
        </authorList>
    </citation>
    <scope>NUCLEOTIDE SEQUENCE [LARGE SCALE GENOMIC DNA]</scope>
    <source>
        <strain evidence="1 2">R-45371</strain>
    </source>
</reference>
<dbReference type="EMBL" id="LUUH01000062">
    <property type="protein sequence ID" value="OAI02398.1"/>
    <property type="molecule type" value="Genomic_DNA"/>
</dbReference>
<proteinExistence type="predicted"/>
<gene>
    <name evidence="1" type="ORF">A1353_16540</name>
</gene>
<evidence type="ECO:0000313" key="2">
    <source>
        <dbReference type="Proteomes" id="UP000077763"/>
    </source>
</evidence>